<dbReference type="GO" id="GO:0016491">
    <property type="term" value="F:oxidoreductase activity"/>
    <property type="evidence" value="ECO:0007669"/>
    <property type="project" value="UniProtKB-KW"/>
</dbReference>
<protein>
    <submittedName>
        <fullName evidence="2">HypA-like protein</fullName>
    </submittedName>
</protein>
<proteinExistence type="predicted"/>
<dbReference type="PANTHER" id="PTHR35870">
    <property type="entry name" value="PROTEIN, PUTATIVE (AFU_ORTHOLOGUE AFUA_5G03330)-RELATED"/>
    <property type="match status" value="1"/>
</dbReference>
<evidence type="ECO:0000313" key="2">
    <source>
        <dbReference type="EMBL" id="KAH8702153.1"/>
    </source>
</evidence>
<reference evidence="2" key="1">
    <citation type="submission" date="2021-12" db="EMBL/GenBank/DDBJ databases">
        <title>Convergent genome expansion in fungi linked to evolution of root-endophyte symbiosis.</title>
        <authorList>
            <consortium name="DOE Joint Genome Institute"/>
            <person name="Ke Y.-H."/>
            <person name="Bonito G."/>
            <person name="Liao H.-L."/>
            <person name="Looney B."/>
            <person name="Rojas-Flechas A."/>
            <person name="Nash J."/>
            <person name="Hameed K."/>
            <person name="Schadt C."/>
            <person name="Martin F."/>
            <person name="Crous P.W."/>
            <person name="Miettinen O."/>
            <person name="Magnuson J.K."/>
            <person name="Labbe J."/>
            <person name="Jacobson D."/>
            <person name="Doktycz M.J."/>
            <person name="Veneault-Fourrey C."/>
            <person name="Kuo A."/>
            <person name="Mondo S."/>
            <person name="Calhoun S."/>
            <person name="Riley R."/>
            <person name="Ohm R."/>
            <person name="LaButti K."/>
            <person name="Andreopoulos B."/>
            <person name="Pangilinan J."/>
            <person name="Nolan M."/>
            <person name="Tritt A."/>
            <person name="Clum A."/>
            <person name="Lipzen A."/>
            <person name="Daum C."/>
            <person name="Barry K."/>
            <person name="Grigoriev I.V."/>
            <person name="Vilgalys R."/>
        </authorList>
    </citation>
    <scope>NUCLEOTIDE SEQUENCE</scope>
    <source>
        <strain evidence="2">PMI_201</strain>
    </source>
</reference>
<keyword evidence="3" id="KW-1185">Reference proteome</keyword>
<sequence>MRLRGTTALTNRRAITSIRNIPDLSDINLPDNMATATTIKLSLADAGVFSIGAREDSAKRASELLQEDMRLHHIFFNKSRFHNHIVHHLLTLFALGASPEEIQAAYDRGHSYQRTAYPVEDDVVHSIIEKGNFKDYLGKEEHYSSFLAYFQQEIDSKGVPTALQEHLFAEDQHADDMLARMFAGLIHPIIHLGFGIEFNQPAIIAQALAEAAVHENWIGTYLYNVEKAAGGVGSTPGKSLTQLVSEARQDKELAGSARWGDGNLIRDGTLKRAPQEMQEFAKQYTVSSDTLNEQLAEMINALVYCAAASQKPPKAVKFDFILIHALNCSVFFSAILSRSWISSRAKVRLLEWKGRMDLLLYVSRGTPPLDLEEITNYPTSKNWKQVFDAGNQSPSDDSHLVKLVRAIANGERVCKILEGQGKSNEWKMKGDAWLRAGNMGK</sequence>
<evidence type="ECO:0000256" key="1">
    <source>
        <dbReference type="ARBA" id="ARBA00023002"/>
    </source>
</evidence>
<keyword evidence="1" id="KW-0560">Oxidoreductase</keyword>
<accession>A0AAD4KYI6</accession>
<evidence type="ECO:0000313" key="3">
    <source>
        <dbReference type="Proteomes" id="UP001201262"/>
    </source>
</evidence>
<dbReference type="PANTHER" id="PTHR35870:SF1">
    <property type="entry name" value="PROTEIN, PUTATIVE (AFU_ORTHOLOGUE AFUA_5G03330)-RELATED"/>
    <property type="match status" value="1"/>
</dbReference>
<comment type="caution">
    <text evidence="2">The sequence shown here is derived from an EMBL/GenBank/DDBJ whole genome shotgun (WGS) entry which is preliminary data.</text>
</comment>
<organism evidence="2 3">
    <name type="scientific">Talaromyces proteolyticus</name>
    <dbReference type="NCBI Taxonomy" id="1131652"/>
    <lineage>
        <taxon>Eukaryota</taxon>
        <taxon>Fungi</taxon>
        <taxon>Dikarya</taxon>
        <taxon>Ascomycota</taxon>
        <taxon>Pezizomycotina</taxon>
        <taxon>Eurotiomycetes</taxon>
        <taxon>Eurotiomycetidae</taxon>
        <taxon>Eurotiales</taxon>
        <taxon>Trichocomaceae</taxon>
        <taxon>Talaromyces</taxon>
        <taxon>Talaromyces sect. Bacilispori</taxon>
    </lineage>
</organism>
<name>A0AAD4KYI6_9EURO</name>
<dbReference type="AlphaFoldDB" id="A0AAD4KYI6"/>
<gene>
    <name evidence="2" type="ORF">BGW36DRAFT_289767</name>
</gene>
<dbReference type="Proteomes" id="UP001201262">
    <property type="component" value="Unassembled WGS sequence"/>
</dbReference>
<dbReference type="EMBL" id="JAJTJA010000003">
    <property type="protein sequence ID" value="KAH8702153.1"/>
    <property type="molecule type" value="Genomic_DNA"/>
</dbReference>
<dbReference type="GeneID" id="70240987"/>
<dbReference type="InterPro" id="IPR025337">
    <property type="entry name" value="Questin_oxidase-like"/>
</dbReference>
<dbReference type="RefSeq" id="XP_046075529.1">
    <property type="nucleotide sequence ID" value="XM_046210700.1"/>
</dbReference>
<dbReference type="Pfam" id="PF14027">
    <property type="entry name" value="Questin_oxidase"/>
    <property type="match status" value="1"/>
</dbReference>